<dbReference type="Proteomes" id="UP000027855">
    <property type="component" value="Unassembled WGS sequence"/>
</dbReference>
<dbReference type="GO" id="GO:0008962">
    <property type="term" value="F:phosphatidylglycerophosphatase activity"/>
    <property type="evidence" value="ECO:0007669"/>
    <property type="project" value="InterPro"/>
</dbReference>
<dbReference type="InterPro" id="IPR006549">
    <property type="entry name" value="HAD-SF_hydro_IIIA"/>
</dbReference>
<dbReference type="Gene3D" id="3.40.50.1000">
    <property type="entry name" value="HAD superfamily/HAD-like"/>
    <property type="match status" value="1"/>
</dbReference>
<keyword evidence="1" id="KW-0378">Hydrolase</keyword>
<comment type="caution">
    <text evidence="1">The sequence shown here is derived from an EMBL/GenBank/DDBJ whole genome shotgun (WGS) entry which is preliminary data.</text>
</comment>
<accession>A0A074JJV0</accession>
<dbReference type="NCBIfam" id="TIGR01668">
    <property type="entry name" value="YqeG_hyp_ppase"/>
    <property type="match status" value="1"/>
</dbReference>
<dbReference type="EMBL" id="JJMT01000019">
    <property type="protein sequence ID" value="KEO44470.1"/>
    <property type="molecule type" value="Genomic_DNA"/>
</dbReference>
<reference evidence="1 2" key="1">
    <citation type="submission" date="2014-04" db="EMBL/GenBank/DDBJ databases">
        <title>Variable characteristics of bacteriocin-producing Streptococcus salivarius strains isolated from Malaysian subjects.</title>
        <authorList>
            <person name="Philip K."/>
            <person name="Barbour A."/>
        </authorList>
    </citation>
    <scope>NUCLEOTIDE SEQUENCE [LARGE SCALE GENOMIC DNA]</scope>
    <source>
        <strain evidence="1 2">NU10</strain>
    </source>
</reference>
<gene>
    <name evidence="1" type="ORF">DL07_04095</name>
</gene>
<dbReference type="SUPFAM" id="SSF56784">
    <property type="entry name" value="HAD-like"/>
    <property type="match status" value="1"/>
</dbReference>
<sequence>MTIDDYRPHFMVEAVYDLKPDQLREHGIRAVLVDLDNTLIAWNNPDGTPELRAWLDEMTEADIPVVVVSNNKHERVERAVANFHVDFVSRAMKPFTKGINEAIERYHFNRDEVVMVGDQLMTDIRASHRAGIRSILVKPLVKSDAWVTKFNRWRERRMWKKIEKAYGPMTFNKGI</sequence>
<dbReference type="InterPro" id="IPR010021">
    <property type="entry name" value="PGPP1/Gep4"/>
</dbReference>
<dbReference type="InterPro" id="IPR041492">
    <property type="entry name" value="HAD_2"/>
</dbReference>
<name>A0A074JJV0_STRSL</name>
<evidence type="ECO:0000313" key="1">
    <source>
        <dbReference type="EMBL" id="KEO44470.1"/>
    </source>
</evidence>
<organism evidence="1 2">
    <name type="scientific">Streptococcus salivarius</name>
    <dbReference type="NCBI Taxonomy" id="1304"/>
    <lineage>
        <taxon>Bacteria</taxon>
        <taxon>Bacillati</taxon>
        <taxon>Bacillota</taxon>
        <taxon>Bacilli</taxon>
        <taxon>Lactobacillales</taxon>
        <taxon>Streptococcaceae</taxon>
        <taxon>Streptococcus</taxon>
    </lineage>
</organism>
<proteinExistence type="predicted"/>
<evidence type="ECO:0000313" key="2">
    <source>
        <dbReference type="Proteomes" id="UP000027855"/>
    </source>
</evidence>
<dbReference type="Pfam" id="PF13419">
    <property type="entry name" value="HAD_2"/>
    <property type="match status" value="1"/>
</dbReference>
<dbReference type="InterPro" id="IPR036412">
    <property type="entry name" value="HAD-like_sf"/>
</dbReference>
<dbReference type="RefSeq" id="WP_037602453.1">
    <property type="nucleotide sequence ID" value="NZ_JADMQU010000003.1"/>
</dbReference>
<dbReference type="InterPro" id="IPR023214">
    <property type="entry name" value="HAD_sf"/>
</dbReference>
<dbReference type="CDD" id="cd16416">
    <property type="entry name" value="HAD_BsYqeG-like"/>
    <property type="match status" value="1"/>
</dbReference>
<dbReference type="AlphaFoldDB" id="A0A074JJV0"/>
<dbReference type="NCBIfam" id="TIGR01662">
    <property type="entry name" value="HAD-SF-IIIA"/>
    <property type="match status" value="1"/>
</dbReference>
<protein>
    <submittedName>
        <fullName evidence="1">HAD family hydrolase</fullName>
    </submittedName>
</protein>